<reference evidence="1 2" key="1">
    <citation type="submission" date="2020-04" db="EMBL/GenBank/DDBJ databases">
        <authorList>
            <person name="De Canck E."/>
        </authorList>
    </citation>
    <scope>NUCLEOTIDE SEQUENCE [LARGE SCALE GENOMIC DNA]</scope>
    <source>
        <strain evidence="1 2">LMG 27177</strain>
    </source>
</reference>
<dbReference type="AlphaFoldDB" id="A0A6J5FXZ3"/>
<protein>
    <submittedName>
        <fullName evidence="1">Uncharacterized protein</fullName>
    </submittedName>
</protein>
<dbReference type="EMBL" id="CADIKI010000006">
    <property type="protein sequence ID" value="CAB3789021.1"/>
    <property type="molecule type" value="Genomic_DNA"/>
</dbReference>
<proteinExistence type="predicted"/>
<evidence type="ECO:0000313" key="2">
    <source>
        <dbReference type="Proteomes" id="UP000494252"/>
    </source>
</evidence>
<organism evidence="1 2">
    <name type="scientific">Paraburkholderia fynbosensis</name>
    <dbReference type="NCBI Taxonomy" id="1200993"/>
    <lineage>
        <taxon>Bacteria</taxon>
        <taxon>Pseudomonadati</taxon>
        <taxon>Pseudomonadota</taxon>
        <taxon>Betaproteobacteria</taxon>
        <taxon>Burkholderiales</taxon>
        <taxon>Burkholderiaceae</taxon>
        <taxon>Paraburkholderia</taxon>
    </lineage>
</organism>
<accession>A0A6J5FXZ3</accession>
<sequence>MRVKNDWFSGAAAACDDAGFIQPFVKFASIVYRK</sequence>
<evidence type="ECO:0000313" key="1">
    <source>
        <dbReference type="EMBL" id="CAB3789021.1"/>
    </source>
</evidence>
<gene>
    <name evidence="1" type="ORF">LMG27177_02531</name>
</gene>
<name>A0A6J5FXZ3_9BURK</name>
<dbReference type="Proteomes" id="UP000494252">
    <property type="component" value="Unassembled WGS sequence"/>
</dbReference>
<keyword evidence="2" id="KW-1185">Reference proteome</keyword>